<dbReference type="GO" id="GO:0051287">
    <property type="term" value="F:NAD binding"/>
    <property type="evidence" value="ECO:0007669"/>
    <property type="project" value="InterPro"/>
</dbReference>
<dbReference type="InterPro" id="IPR029154">
    <property type="entry name" value="HIBADH-like_NADP-bd"/>
</dbReference>
<feature type="compositionally biased region" description="Low complexity" evidence="2">
    <location>
        <begin position="48"/>
        <end position="62"/>
    </location>
</feature>
<comment type="similarity">
    <text evidence="1">Belongs to the HIBADH-related family.</text>
</comment>
<dbReference type="InterPro" id="IPR006115">
    <property type="entry name" value="6PGDH_NADP-bd"/>
</dbReference>
<dbReference type="Gene3D" id="1.10.1040.10">
    <property type="entry name" value="N-(1-d-carboxylethyl)-l-norvaline Dehydrogenase, domain 2"/>
    <property type="match status" value="1"/>
</dbReference>
<gene>
    <name evidence="5" type="ORF">COV91_04135</name>
</gene>
<dbReference type="EMBL" id="PCVG01000053">
    <property type="protein sequence ID" value="PIQ68427.1"/>
    <property type="molecule type" value="Genomic_DNA"/>
</dbReference>
<dbReference type="GO" id="GO:0016054">
    <property type="term" value="P:organic acid catabolic process"/>
    <property type="evidence" value="ECO:0007669"/>
    <property type="project" value="UniProtKB-ARBA"/>
</dbReference>
<dbReference type="GO" id="GO:0050661">
    <property type="term" value="F:NADP binding"/>
    <property type="evidence" value="ECO:0007669"/>
    <property type="project" value="InterPro"/>
</dbReference>
<dbReference type="Gene3D" id="3.40.50.720">
    <property type="entry name" value="NAD(P)-binding Rossmann-like Domain"/>
    <property type="match status" value="1"/>
</dbReference>
<dbReference type="PANTHER" id="PTHR43060">
    <property type="entry name" value="3-HYDROXYISOBUTYRATE DEHYDROGENASE-LIKE 1, MITOCHONDRIAL-RELATED"/>
    <property type="match status" value="1"/>
</dbReference>
<evidence type="ECO:0008006" key="7">
    <source>
        <dbReference type="Google" id="ProtNLM"/>
    </source>
</evidence>
<evidence type="ECO:0000313" key="6">
    <source>
        <dbReference type="Proteomes" id="UP000229342"/>
    </source>
</evidence>
<feature type="domain" description="6-phosphogluconate dehydrogenase NADP-binding" evidence="3">
    <location>
        <begin position="101"/>
        <end position="260"/>
    </location>
</feature>
<organism evidence="5 6">
    <name type="scientific">Candidatus Taylorbacteria bacterium CG11_big_fil_rev_8_21_14_0_20_46_11</name>
    <dbReference type="NCBI Taxonomy" id="1975025"/>
    <lineage>
        <taxon>Bacteria</taxon>
        <taxon>Candidatus Tayloriibacteriota</taxon>
    </lineage>
</organism>
<feature type="region of interest" description="Disordered" evidence="2">
    <location>
        <begin position="36"/>
        <end position="67"/>
    </location>
</feature>
<evidence type="ECO:0000256" key="1">
    <source>
        <dbReference type="ARBA" id="ARBA00009080"/>
    </source>
</evidence>
<dbReference type="InterPro" id="IPR036291">
    <property type="entry name" value="NAD(P)-bd_dom_sf"/>
</dbReference>
<sequence>MTNSPTQVSVEATFCSYNRPCKIIYRLLHSRMRLTPKGLRRPFGPRETPSTSNTLSSPSNSNKGNSYFSRAPAPRGGLFIRDVAFFLEVFVYTKYAMKKQTIGFIGLGMMGKYMAKNLLKNGYSVVGYNRSQKVLNELEKDGLHPAESLKEVAKRCDMIILMLPSSKETHDVLFHKDGLFSGLKRGHTVIDMSTSNPAETKKIQQTLKKKGVEMLDAPVSRGQKGAIAGTLSIMVGGDKKTFSKCLPIFKAMGEYVVYLGPFGSGMYVKALNNFLFAMNLLASSQGLSILRKNNVDIEKAIDVITESSGGNKALSITMRSRLKDTHPAIGFYLRYMAKDMNIFHSIVNSQKVEHTLAKPVANFFNSFSKKYTDKDAMYTFEHFVDTKAK</sequence>
<dbReference type="InterPro" id="IPR013328">
    <property type="entry name" value="6PGD_dom2"/>
</dbReference>
<proteinExistence type="inferred from homology"/>
<name>A0A2H0KB41_9BACT</name>
<dbReference type="SUPFAM" id="SSF48179">
    <property type="entry name" value="6-phosphogluconate dehydrogenase C-terminal domain-like"/>
    <property type="match status" value="1"/>
</dbReference>
<dbReference type="Proteomes" id="UP000229342">
    <property type="component" value="Unassembled WGS sequence"/>
</dbReference>
<evidence type="ECO:0000313" key="5">
    <source>
        <dbReference type="EMBL" id="PIQ68427.1"/>
    </source>
</evidence>
<dbReference type="GO" id="GO:0016491">
    <property type="term" value="F:oxidoreductase activity"/>
    <property type="evidence" value="ECO:0007669"/>
    <property type="project" value="InterPro"/>
</dbReference>
<dbReference type="PANTHER" id="PTHR43060:SF15">
    <property type="entry name" value="3-HYDROXYISOBUTYRATE DEHYDROGENASE-LIKE 1, MITOCHONDRIAL-RELATED"/>
    <property type="match status" value="1"/>
</dbReference>
<reference evidence="5 6" key="1">
    <citation type="submission" date="2017-09" db="EMBL/GenBank/DDBJ databases">
        <title>Depth-based differentiation of microbial function through sediment-hosted aquifers and enrichment of novel symbionts in the deep terrestrial subsurface.</title>
        <authorList>
            <person name="Probst A.J."/>
            <person name="Ladd B."/>
            <person name="Jarett J.K."/>
            <person name="Geller-Mcgrath D.E."/>
            <person name="Sieber C.M."/>
            <person name="Emerson J.B."/>
            <person name="Anantharaman K."/>
            <person name="Thomas B.C."/>
            <person name="Malmstrom R."/>
            <person name="Stieglmeier M."/>
            <person name="Klingl A."/>
            <person name="Woyke T."/>
            <person name="Ryan C.M."/>
            <person name="Banfield J.F."/>
        </authorList>
    </citation>
    <scope>NUCLEOTIDE SEQUENCE [LARGE SCALE GENOMIC DNA]</scope>
    <source>
        <strain evidence="5">CG11_big_fil_rev_8_21_14_0_20_46_11</strain>
    </source>
</reference>
<comment type="caution">
    <text evidence="5">The sequence shown here is derived from an EMBL/GenBank/DDBJ whole genome shotgun (WGS) entry which is preliminary data.</text>
</comment>
<dbReference type="InterPro" id="IPR008927">
    <property type="entry name" value="6-PGluconate_DH-like_C_sf"/>
</dbReference>
<accession>A0A2H0KB41</accession>
<evidence type="ECO:0000256" key="2">
    <source>
        <dbReference type="SAM" id="MobiDB-lite"/>
    </source>
</evidence>
<feature type="domain" description="3-hydroxyisobutyrate dehydrogenase-like NAD-binding" evidence="4">
    <location>
        <begin position="263"/>
        <end position="375"/>
    </location>
</feature>
<dbReference type="Pfam" id="PF03446">
    <property type="entry name" value="NAD_binding_2"/>
    <property type="match status" value="1"/>
</dbReference>
<dbReference type="AlphaFoldDB" id="A0A2H0KB41"/>
<protein>
    <recommendedName>
        <fullName evidence="7">2-hydroxy-3-oxopropionate reductase</fullName>
    </recommendedName>
</protein>
<dbReference type="PROSITE" id="PS00895">
    <property type="entry name" value="3_HYDROXYISOBUT_DH"/>
    <property type="match status" value="1"/>
</dbReference>
<dbReference type="InterPro" id="IPR002204">
    <property type="entry name" value="3-OH-isobutyrate_DH-rel_CS"/>
</dbReference>
<dbReference type="SUPFAM" id="SSF51735">
    <property type="entry name" value="NAD(P)-binding Rossmann-fold domains"/>
    <property type="match status" value="1"/>
</dbReference>
<evidence type="ECO:0000259" key="4">
    <source>
        <dbReference type="Pfam" id="PF14833"/>
    </source>
</evidence>
<evidence type="ECO:0000259" key="3">
    <source>
        <dbReference type="Pfam" id="PF03446"/>
    </source>
</evidence>
<dbReference type="Pfam" id="PF14833">
    <property type="entry name" value="NAD_binding_11"/>
    <property type="match status" value="1"/>
</dbReference>